<evidence type="ECO:0000256" key="5">
    <source>
        <dbReference type="ARBA" id="ARBA00022723"/>
    </source>
</evidence>
<keyword evidence="10 13" id="KW-0472">Membrane</keyword>
<evidence type="ECO:0000256" key="6">
    <source>
        <dbReference type="ARBA" id="ARBA00022989"/>
    </source>
</evidence>
<dbReference type="SUPFAM" id="SSF48264">
    <property type="entry name" value="Cytochrome P450"/>
    <property type="match status" value="1"/>
</dbReference>
<evidence type="ECO:0000256" key="1">
    <source>
        <dbReference type="ARBA" id="ARBA00004370"/>
    </source>
</evidence>
<dbReference type="InterPro" id="IPR002401">
    <property type="entry name" value="Cyt_P450_E_grp-I"/>
</dbReference>
<dbReference type="PROSITE" id="PS00086">
    <property type="entry name" value="CYTOCHROME_P450"/>
    <property type="match status" value="1"/>
</dbReference>
<dbReference type="InterPro" id="IPR017972">
    <property type="entry name" value="Cyt_P450_CS"/>
</dbReference>
<comment type="cofactor">
    <cofactor evidence="11">
        <name>heme</name>
        <dbReference type="ChEBI" id="CHEBI:30413"/>
    </cofactor>
</comment>
<dbReference type="GO" id="GO:0005506">
    <property type="term" value="F:iron ion binding"/>
    <property type="evidence" value="ECO:0007669"/>
    <property type="project" value="InterPro"/>
</dbReference>
<reference evidence="14" key="2">
    <citation type="submission" date="2018-05" db="EMBL/GenBank/DDBJ databases">
        <title>OgluRS3 (Oryza glumaepatula Reference Sequence Version 3).</title>
        <authorList>
            <person name="Zhang J."/>
            <person name="Kudrna D."/>
            <person name="Lee S."/>
            <person name="Talag J."/>
            <person name="Welchert J."/>
            <person name="Wing R.A."/>
        </authorList>
    </citation>
    <scope>NUCLEOTIDE SEQUENCE [LARGE SCALE GENOMIC DNA]</scope>
</reference>
<evidence type="ECO:0000256" key="3">
    <source>
        <dbReference type="ARBA" id="ARBA00022617"/>
    </source>
</evidence>
<dbReference type="PRINTS" id="PR00385">
    <property type="entry name" value="P450"/>
</dbReference>
<dbReference type="GO" id="GO:0016705">
    <property type="term" value="F:oxidoreductase activity, acting on paired donors, with incorporation or reduction of molecular oxygen"/>
    <property type="evidence" value="ECO:0007669"/>
    <property type="project" value="InterPro"/>
</dbReference>
<evidence type="ECO:0000256" key="10">
    <source>
        <dbReference type="ARBA" id="ARBA00023136"/>
    </source>
</evidence>
<dbReference type="EnsemblPlants" id="OGLUM06G06140.1">
    <property type="protein sequence ID" value="OGLUM06G06140.1"/>
    <property type="gene ID" value="OGLUM06G06140"/>
</dbReference>
<dbReference type="STRING" id="40148.A0A0E0A656"/>
<dbReference type="eggNOG" id="KOG0157">
    <property type="taxonomic scope" value="Eukaryota"/>
</dbReference>
<accession>A0A0E0A656</accession>
<dbReference type="InterPro" id="IPR050665">
    <property type="entry name" value="Cytochrome_P450_Monooxygen"/>
</dbReference>
<evidence type="ECO:0000313" key="14">
    <source>
        <dbReference type="EnsemblPlants" id="OGLUM06G06140.1"/>
    </source>
</evidence>
<dbReference type="InterPro" id="IPR036396">
    <property type="entry name" value="Cyt_P450_sf"/>
</dbReference>
<organism evidence="14">
    <name type="scientific">Oryza glumipatula</name>
    <dbReference type="NCBI Taxonomy" id="40148"/>
    <lineage>
        <taxon>Eukaryota</taxon>
        <taxon>Viridiplantae</taxon>
        <taxon>Streptophyta</taxon>
        <taxon>Embryophyta</taxon>
        <taxon>Tracheophyta</taxon>
        <taxon>Spermatophyta</taxon>
        <taxon>Magnoliopsida</taxon>
        <taxon>Liliopsida</taxon>
        <taxon>Poales</taxon>
        <taxon>Poaceae</taxon>
        <taxon>BOP clade</taxon>
        <taxon>Oryzoideae</taxon>
        <taxon>Oryzeae</taxon>
        <taxon>Oryzinae</taxon>
        <taxon>Oryza</taxon>
    </lineage>
</organism>
<dbReference type="GO" id="GO:0020037">
    <property type="term" value="F:heme binding"/>
    <property type="evidence" value="ECO:0007669"/>
    <property type="project" value="InterPro"/>
</dbReference>
<name>A0A0E0A656_9ORYZ</name>
<evidence type="ECO:0008006" key="16">
    <source>
        <dbReference type="Google" id="ProtNLM"/>
    </source>
</evidence>
<evidence type="ECO:0000256" key="9">
    <source>
        <dbReference type="ARBA" id="ARBA00023033"/>
    </source>
</evidence>
<keyword evidence="8 11" id="KW-0408">Iron</keyword>
<dbReference type="GO" id="GO:0004497">
    <property type="term" value="F:monooxygenase activity"/>
    <property type="evidence" value="ECO:0007669"/>
    <property type="project" value="UniProtKB-KW"/>
</dbReference>
<dbReference type="GO" id="GO:0006629">
    <property type="term" value="P:lipid metabolic process"/>
    <property type="evidence" value="ECO:0007669"/>
    <property type="project" value="UniProtKB-ARBA"/>
</dbReference>
<feature type="binding site" description="axial binding residue" evidence="11">
    <location>
        <position position="502"/>
    </location>
    <ligand>
        <name>heme</name>
        <dbReference type="ChEBI" id="CHEBI:30413"/>
    </ligand>
    <ligandPart>
        <name>Fe</name>
        <dbReference type="ChEBI" id="CHEBI:18248"/>
    </ligandPart>
</feature>
<comment type="subcellular location">
    <subcellularLocation>
        <location evidence="1">Membrane</location>
    </subcellularLocation>
</comment>
<reference evidence="14" key="1">
    <citation type="submission" date="2015-04" db="UniProtKB">
        <authorList>
            <consortium name="EnsemblPlants"/>
        </authorList>
    </citation>
    <scope>IDENTIFICATION</scope>
</reference>
<evidence type="ECO:0000256" key="8">
    <source>
        <dbReference type="ARBA" id="ARBA00023004"/>
    </source>
</evidence>
<evidence type="ECO:0000256" key="11">
    <source>
        <dbReference type="PIRSR" id="PIRSR602401-1"/>
    </source>
</evidence>
<sequence length="556" mass="60317">MAIVDASTGPAVIVAVAVVVVVVSTLLWTAMAQLVWTPYAVGRALGRQGVRGPAYRLLVGNIGEANAMRAAASGGVLDWRCHDVVPRVLPHYRAWMSRYGKVFVSWTGPFPALCVGDYAMAKEILADRTGLYAKPDPGASILALFGNGLAFVNGDDWARHRRVVHPAFAMDKLKMMAKTMAECARKVIQAWEARAAAAADGERMVQVEVGEQFQELTADVISHTAFGSSYRQGKEVFVAQRELQSIAMSALNSVRIPGSQYIPTKANIRRRQLAKKVRGTLMAIIRERQATAAAAKEDRGYGNDLLGLMLEANAAAGGGEKSMTMDEIVDECKTFFFAGHDTTSHLLTWAMFLLGTHPEWQQRLREEVLRECCGGGGGDTEALPNGDALYKLKLVKSSTKLKAGAVIAGDEQHMTMVLYETLRLYGPVSMLVRTATADAELGGVRVPKGTMTMMPVAILHRDADVWGADAGEFDPLRFRGGVNKAAAHAGALLAFSLGQRSCIGQDFAMMEAKTTLAMILRRFAFEVSPEYVHAPLDFLTLQPKCGLPMVLKLLDQ</sequence>
<dbReference type="GO" id="GO:0016020">
    <property type="term" value="C:membrane"/>
    <property type="evidence" value="ECO:0007669"/>
    <property type="project" value="UniProtKB-SubCell"/>
</dbReference>
<keyword evidence="15" id="KW-1185">Reference proteome</keyword>
<dbReference type="Gramene" id="OGLUM06G06140.1">
    <property type="protein sequence ID" value="OGLUM06G06140.1"/>
    <property type="gene ID" value="OGLUM06G06140"/>
</dbReference>
<keyword evidence="9 12" id="KW-0503">Monooxygenase</keyword>
<dbReference type="PRINTS" id="PR00463">
    <property type="entry name" value="EP450I"/>
</dbReference>
<evidence type="ECO:0000313" key="15">
    <source>
        <dbReference type="Proteomes" id="UP000026961"/>
    </source>
</evidence>
<dbReference type="AlphaFoldDB" id="A0A0E0A656"/>
<feature type="transmembrane region" description="Helical" evidence="13">
    <location>
        <begin position="12"/>
        <end position="36"/>
    </location>
</feature>
<evidence type="ECO:0000256" key="7">
    <source>
        <dbReference type="ARBA" id="ARBA00023002"/>
    </source>
</evidence>
<evidence type="ECO:0000256" key="12">
    <source>
        <dbReference type="RuleBase" id="RU000461"/>
    </source>
</evidence>
<dbReference type="InterPro" id="IPR001128">
    <property type="entry name" value="Cyt_P450"/>
</dbReference>
<dbReference type="Pfam" id="PF00067">
    <property type="entry name" value="p450"/>
    <property type="match status" value="2"/>
</dbReference>
<dbReference type="Gene3D" id="1.10.630.10">
    <property type="entry name" value="Cytochrome P450"/>
    <property type="match status" value="1"/>
</dbReference>
<dbReference type="HOGENOM" id="CLU_001570_5_0_1"/>
<protein>
    <recommendedName>
        <fullName evidence="16">Cytochrome P450</fullName>
    </recommendedName>
</protein>
<evidence type="ECO:0000256" key="4">
    <source>
        <dbReference type="ARBA" id="ARBA00022692"/>
    </source>
</evidence>
<comment type="similarity">
    <text evidence="2 12">Belongs to the cytochrome P450 family.</text>
</comment>
<dbReference type="PANTHER" id="PTHR24282:SF100">
    <property type="entry name" value="OS06G0191800 PROTEIN"/>
    <property type="match status" value="1"/>
</dbReference>
<evidence type="ECO:0000256" key="13">
    <source>
        <dbReference type="SAM" id="Phobius"/>
    </source>
</evidence>
<dbReference type="PANTHER" id="PTHR24282">
    <property type="entry name" value="CYTOCHROME P450 FAMILY MEMBER"/>
    <property type="match status" value="1"/>
</dbReference>
<keyword evidence="4 13" id="KW-0812">Transmembrane</keyword>
<keyword evidence="3 11" id="KW-0349">Heme</keyword>
<keyword evidence="6 13" id="KW-1133">Transmembrane helix</keyword>
<dbReference type="Proteomes" id="UP000026961">
    <property type="component" value="Chromosome 6"/>
</dbReference>
<proteinExistence type="inferred from homology"/>
<evidence type="ECO:0000256" key="2">
    <source>
        <dbReference type="ARBA" id="ARBA00010617"/>
    </source>
</evidence>
<keyword evidence="7 12" id="KW-0560">Oxidoreductase</keyword>
<keyword evidence="5 11" id="KW-0479">Metal-binding</keyword>